<evidence type="ECO:0000313" key="3">
    <source>
        <dbReference type="Proteomes" id="UP001227230"/>
    </source>
</evidence>
<gene>
    <name evidence="2" type="ORF">VitviT2T_004063</name>
</gene>
<sequence>MGEKWDRNNIVINNIFAFQVASDIITNDEDPEPRNVEEWQHRNDWPKWKKTIQVQLNSLTKREVFRPVVQTPEDVKPVGYKWVFVRKRNENNEIKRYKARLVAQGFSQKPGIDYEETYSLVMDAITFHFLICLAVSKGLDMRLMDVITAYLYGSIDNDIYMKIPEGFKLPKANSTKPRSMYSIKLQRSLYGLKQSGCMWYNRLSEYLLKEGYVNNPLCPCIFIKKSKIRFAIIAVYVDDLNLVGTPEEFTRTTNYLKKELEMKDLGKRKFCLNLQIKYFPHGVLVHQSTYIKKVLKRFYMDKAHPLSSPMVVRSLDVKNDPFHPCEKDEELVGPEVPYLSAIGALMYLANCTRLDIAFSINLLARYSSAPTRRHWNGIKHILRYLRETTDMGLFYSKESKQQLLGYADIGYLSDPHKGRSQTGYVFNCNDTAISWRSVKQTMVATSSNHLEILANVYG</sequence>
<dbReference type="EMBL" id="CP126650">
    <property type="protein sequence ID" value="WJZ84460.1"/>
    <property type="molecule type" value="Genomic_DNA"/>
</dbReference>
<dbReference type="InterPro" id="IPR043502">
    <property type="entry name" value="DNA/RNA_pol_sf"/>
</dbReference>
<dbReference type="Proteomes" id="UP001227230">
    <property type="component" value="Chromosome 3"/>
</dbReference>
<feature type="domain" description="Reverse transcriptase Ty1/copia-type" evidence="1">
    <location>
        <begin position="68"/>
        <end position="311"/>
    </location>
</feature>
<organism evidence="2 3">
    <name type="scientific">Vitis vinifera</name>
    <name type="common">Grape</name>
    <dbReference type="NCBI Taxonomy" id="29760"/>
    <lineage>
        <taxon>Eukaryota</taxon>
        <taxon>Viridiplantae</taxon>
        <taxon>Streptophyta</taxon>
        <taxon>Embryophyta</taxon>
        <taxon>Tracheophyta</taxon>
        <taxon>Spermatophyta</taxon>
        <taxon>Magnoliopsida</taxon>
        <taxon>eudicotyledons</taxon>
        <taxon>Gunneridae</taxon>
        <taxon>Pentapetalae</taxon>
        <taxon>rosids</taxon>
        <taxon>Vitales</taxon>
        <taxon>Vitaceae</taxon>
        <taxon>Viteae</taxon>
        <taxon>Vitis</taxon>
    </lineage>
</organism>
<dbReference type="PANTHER" id="PTHR11439:SF467">
    <property type="entry name" value="INTEGRASE CATALYTIC DOMAIN-CONTAINING PROTEIN"/>
    <property type="match status" value="1"/>
</dbReference>
<evidence type="ECO:0000259" key="1">
    <source>
        <dbReference type="Pfam" id="PF07727"/>
    </source>
</evidence>
<protein>
    <recommendedName>
        <fullName evidence="1">Reverse transcriptase Ty1/copia-type domain-containing protein</fullName>
    </recommendedName>
</protein>
<dbReference type="PANTHER" id="PTHR11439">
    <property type="entry name" value="GAG-POL-RELATED RETROTRANSPOSON"/>
    <property type="match status" value="1"/>
</dbReference>
<reference evidence="2 3" key="1">
    <citation type="journal article" date="2023" name="Hortic Res">
        <title>The complete reference genome for grapevine (Vitis vinifera L.) genetics and breeding.</title>
        <authorList>
            <person name="Shi X."/>
            <person name="Cao S."/>
            <person name="Wang X."/>
            <person name="Huang S."/>
            <person name="Wang Y."/>
            <person name="Liu Z."/>
            <person name="Liu W."/>
            <person name="Leng X."/>
            <person name="Peng Y."/>
            <person name="Wang N."/>
            <person name="Wang Y."/>
            <person name="Ma Z."/>
            <person name="Xu X."/>
            <person name="Zhang F."/>
            <person name="Xue H."/>
            <person name="Zhong H."/>
            <person name="Wang Y."/>
            <person name="Zhang K."/>
            <person name="Velt A."/>
            <person name="Avia K."/>
            <person name="Holtgrawe D."/>
            <person name="Grimplet J."/>
            <person name="Matus J.T."/>
            <person name="Ware D."/>
            <person name="Wu X."/>
            <person name="Wang H."/>
            <person name="Liu C."/>
            <person name="Fang Y."/>
            <person name="Rustenholz C."/>
            <person name="Cheng Z."/>
            <person name="Xiao H."/>
            <person name="Zhou Y."/>
        </authorList>
    </citation>
    <scope>NUCLEOTIDE SEQUENCE [LARGE SCALE GENOMIC DNA]</scope>
    <source>
        <strain evidence="3">cv. Pinot noir / PN40024</strain>
        <tissue evidence="2">Leaf</tissue>
    </source>
</reference>
<keyword evidence="3" id="KW-1185">Reference proteome</keyword>
<proteinExistence type="predicted"/>
<name>A0ABY9BP11_VITVI</name>
<dbReference type="SUPFAM" id="SSF56672">
    <property type="entry name" value="DNA/RNA polymerases"/>
    <property type="match status" value="1"/>
</dbReference>
<accession>A0ABY9BP11</accession>
<evidence type="ECO:0000313" key="2">
    <source>
        <dbReference type="EMBL" id="WJZ84460.1"/>
    </source>
</evidence>
<dbReference type="Pfam" id="PF07727">
    <property type="entry name" value="RVT_2"/>
    <property type="match status" value="1"/>
</dbReference>
<dbReference type="InterPro" id="IPR013103">
    <property type="entry name" value="RVT_2"/>
</dbReference>